<evidence type="ECO:0000313" key="3">
    <source>
        <dbReference type="Proteomes" id="UP000000305"/>
    </source>
</evidence>
<accession>E9I4F3</accession>
<reference evidence="2 3" key="1">
    <citation type="journal article" date="2011" name="Science">
        <title>The ecoresponsive genome of Daphnia pulex.</title>
        <authorList>
            <person name="Colbourne J.K."/>
            <person name="Pfrender M.E."/>
            <person name="Gilbert D."/>
            <person name="Thomas W.K."/>
            <person name="Tucker A."/>
            <person name="Oakley T.H."/>
            <person name="Tokishita S."/>
            <person name="Aerts A."/>
            <person name="Arnold G.J."/>
            <person name="Basu M.K."/>
            <person name="Bauer D.J."/>
            <person name="Caceres C.E."/>
            <person name="Carmel L."/>
            <person name="Casola C."/>
            <person name="Choi J.H."/>
            <person name="Detter J.C."/>
            <person name="Dong Q."/>
            <person name="Dusheyko S."/>
            <person name="Eads B.D."/>
            <person name="Frohlich T."/>
            <person name="Geiler-Samerotte K.A."/>
            <person name="Gerlach D."/>
            <person name="Hatcher P."/>
            <person name="Jogdeo S."/>
            <person name="Krijgsveld J."/>
            <person name="Kriventseva E.V."/>
            <person name="Kultz D."/>
            <person name="Laforsch C."/>
            <person name="Lindquist E."/>
            <person name="Lopez J."/>
            <person name="Manak J.R."/>
            <person name="Muller J."/>
            <person name="Pangilinan J."/>
            <person name="Patwardhan R.P."/>
            <person name="Pitluck S."/>
            <person name="Pritham E.J."/>
            <person name="Rechtsteiner A."/>
            <person name="Rho M."/>
            <person name="Rogozin I.B."/>
            <person name="Sakarya O."/>
            <person name="Salamov A."/>
            <person name="Schaack S."/>
            <person name="Shapiro H."/>
            <person name="Shiga Y."/>
            <person name="Skalitzky C."/>
            <person name="Smith Z."/>
            <person name="Souvorov A."/>
            <person name="Sung W."/>
            <person name="Tang Z."/>
            <person name="Tsuchiya D."/>
            <person name="Tu H."/>
            <person name="Vos H."/>
            <person name="Wang M."/>
            <person name="Wolf Y.I."/>
            <person name="Yamagata H."/>
            <person name="Yamada T."/>
            <person name="Ye Y."/>
            <person name="Shaw J.R."/>
            <person name="Andrews J."/>
            <person name="Crease T.J."/>
            <person name="Tang H."/>
            <person name="Lucas S.M."/>
            <person name="Robertson H.M."/>
            <person name="Bork P."/>
            <person name="Koonin E.V."/>
            <person name="Zdobnov E.M."/>
            <person name="Grigoriev I.V."/>
            <person name="Lynch M."/>
            <person name="Boore J.L."/>
        </authorList>
    </citation>
    <scope>NUCLEOTIDE SEQUENCE [LARGE SCALE GENOMIC DNA]</scope>
</reference>
<proteinExistence type="predicted"/>
<keyword evidence="1" id="KW-0472">Membrane</keyword>
<dbReference type="KEGG" id="dpx:DAPPUDRAFT_122515"/>
<gene>
    <name evidence="2" type="ORF">DAPPUDRAFT_122515</name>
</gene>
<sequence length="458" mass="51177">MWIFAVPFSLRRIKIIIGSMFLISLSFPLWIRVSVIAEPTTNFPFHSLCCDSHQLLSEDQKCVGLVLGSANPLEELNTYTSELVMDPLFQCNVDAGSKLLYFTTGDISLKNGTIVEPFSNQTLLKGDYCVQPSTQMGLTAVLFCRRPAVQIRKCCPLGQLINRTSIDQCVVGNKDEPPSQLPVTHFVESTAAAANYGADDIVVQGNASLQCDFDYNIYLPGYFIDHGFKVSQEWGLYVKKAAYGPIRHSKNYCVDSTVLANGTEGLLRDALASEQRLLDFQLDFSCTFTRHLPGPLAAGLIEGEHPDLLHAQLLRLSDCHALPKRHLFALEIRAAYLVLKQRCELKVVILLPYYILNLMLFGLGKYSLHQRLFSLRFIHMDHSDGIQHFPAVKDNTGIISKDEGNKKIKQTRAVDSLLLSLPVCLGTAVGFDFDFSLLQGIQRMPVQIETLLVLRFCL</sequence>
<dbReference type="AlphaFoldDB" id="E9I4F3"/>
<dbReference type="HOGENOM" id="CLU_627399_0_0_1"/>
<dbReference type="PhylomeDB" id="E9I4F3"/>
<keyword evidence="1" id="KW-0812">Transmembrane</keyword>
<dbReference type="Proteomes" id="UP000000305">
    <property type="component" value="Unassembled WGS sequence"/>
</dbReference>
<protein>
    <submittedName>
        <fullName evidence="2">Uncharacterized protein</fullName>
    </submittedName>
</protein>
<evidence type="ECO:0000256" key="1">
    <source>
        <dbReference type="SAM" id="Phobius"/>
    </source>
</evidence>
<dbReference type="InParanoid" id="E9I4F3"/>
<dbReference type="OrthoDB" id="10349555at2759"/>
<keyword evidence="1" id="KW-1133">Transmembrane helix</keyword>
<dbReference type="EMBL" id="GL735009">
    <property type="protein sequence ID" value="EFX61127.1"/>
    <property type="molecule type" value="Genomic_DNA"/>
</dbReference>
<evidence type="ECO:0000313" key="2">
    <source>
        <dbReference type="EMBL" id="EFX61127.1"/>
    </source>
</evidence>
<name>E9I4F3_DAPPU</name>
<feature type="transmembrane region" description="Helical" evidence="1">
    <location>
        <begin position="12"/>
        <end position="31"/>
    </location>
</feature>
<organism evidence="2 3">
    <name type="scientific">Daphnia pulex</name>
    <name type="common">Water flea</name>
    <dbReference type="NCBI Taxonomy" id="6669"/>
    <lineage>
        <taxon>Eukaryota</taxon>
        <taxon>Metazoa</taxon>
        <taxon>Ecdysozoa</taxon>
        <taxon>Arthropoda</taxon>
        <taxon>Crustacea</taxon>
        <taxon>Branchiopoda</taxon>
        <taxon>Diplostraca</taxon>
        <taxon>Cladocera</taxon>
        <taxon>Anomopoda</taxon>
        <taxon>Daphniidae</taxon>
        <taxon>Daphnia</taxon>
    </lineage>
</organism>
<keyword evidence="3" id="KW-1185">Reference proteome</keyword>